<dbReference type="Proteomes" id="UP000663870">
    <property type="component" value="Unassembled WGS sequence"/>
</dbReference>
<feature type="region of interest" description="Disordered" evidence="1">
    <location>
        <begin position="122"/>
        <end position="170"/>
    </location>
</feature>
<organism evidence="5 8">
    <name type="scientific">Rotaria sordida</name>
    <dbReference type="NCBI Taxonomy" id="392033"/>
    <lineage>
        <taxon>Eukaryota</taxon>
        <taxon>Metazoa</taxon>
        <taxon>Spiralia</taxon>
        <taxon>Gnathifera</taxon>
        <taxon>Rotifera</taxon>
        <taxon>Eurotatoria</taxon>
        <taxon>Bdelloidea</taxon>
        <taxon>Philodinida</taxon>
        <taxon>Philodinidae</taxon>
        <taxon>Rotaria</taxon>
    </lineage>
</organism>
<feature type="compositionally biased region" description="Polar residues" evidence="1">
    <location>
        <begin position="153"/>
        <end position="163"/>
    </location>
</feature>
<dbReference type="EMBL" id="CAJOAX010000106">
    <property type="protein sequence ID" value="CAF3510711.1"/>
    <property type="molecule type" value="Genomic_DNA"/>
</dbReference>
<reference evidence="5" key="1">
    <citation type="submission" date="2021-02" db="EMBL/GenBank/DDBJ databases">
        <authorList>
            <person name="Nowell W R."/>
        </authorList>
    </citation>
    <scope>NUCLEOTIDE SEQUENCE</scope>
</reference>
<dbReference type="Proteomes" id="UP000663836">
    <property type="component" value="Unassembled WGS sequence"/>
</dbReference>
<keyword evidence="9" id="KW-1185">Reference proteome</keyword>
<evidence type="ECO:0000313" key="2">
    <source>
        <dbReference type="EMBL" id="CAF0810555.1"/>
    </source>
</evidence>
<evidence type="ECO:0000313" key="5">
    <source>
        <dbReference type="EMBL" id="CAF3510711.1"/>
    </source>
</evidence>
<evidence type="ECO:0000313" key="6">
    <source>
        <dbReference type="EMBL" id="CAF3650138.1"/>
    </source>
</evidence>
<dbReference type="EMBL" id="CAJNOL010000077">
    <property type="protein sequence ID" value="CAF0821226.1"/>
    <property type="molecule type" value="Genomic_DNA"/>
</dbReference>
<dbReference type="EMBL" id="CAJNOH010000049">
    <property type="protein sequence ID" value="CAF0810555.1"/>
    <property type="molecule type" value="Genomic_DNA"/>
</dbReference>
<protein>
    <submittedName>
        <fullName evidence="5">Uncharacterized protein</fullName>
    </submittedName>
</protein>
<dbReference type="EMBL" id="CAJOBE010000999">
    <property type="protein sequence ID" value="CAF3705835.1"/>
    <property type="molecule type" value="Genomic_DNA"/>
</dbReference>
<evidence type="ECO:0000313" key="3">
    <source>
        <dbReference type="EMBL" id="CAF0819952.1"/>
    </source>
</evidence>
<evidence type="ECO:0000313" key="7">
    <source>
        <dbReference type="EMBL" id="CAF3705835.1"/>
    </source>
</evidence>
<name>A0A818HZ19_9BILA</name>
<dbReference type="Proteomes" id="UP000663874">
    <property type="component" value="Unassembled WGS sequence"/>
</dbReference>
<comment type="caution">
    <text evidence="5">The sequence shown here is derived from an EMBL/GenBank/DDBJ whole genome shotgun (WGS) entry which is preliminary data.</text>
</comment>
<evidence type="ECO:0000313" key="4">
    <source>
        <dbReference type="EMBL" id="CAF0821226.1"/>
    </source>
</evidence>
<proteinExistence type="predicted"/>
<evidence type="ECO:0000313" key="9">
    <source>
        <dbReference type="Proteomes" id="UP000663870"/>
    </source>
</evidence>
<dbReference type="Proteomes" id="UP000663854">
    <property type="component" value="Unassembled WGS sequence"/>
</dbReference>
<evidence type="ECO:0000313" key="8">
    <source>
        <dbReference type="Proteomes" id="UP000663823"/>
    </source>
</evidence>
<evidence type="ECO:0000256" key="1">
    <source>
        <dbReference type="SAM" id="MobiDB-lite"/>
    </source>
</evidence>
<dbReference type="EMBL" id="CAJOBD010000345">
    <property type="protein sequence ID" value="CAF3650138.1"/>
    <property type="molecule type" value="Genomic_DNA"/>
</dbReference>
<dbReference type="AlphaFoldDB" id="A0A818HZ19"/>
<gene>
    <name evidence="7" type="ORF">FNK824_LOCUS9479</name>
    <name evidence="6" type="ORF">JBS370_LOCUS6303</name>
    <name evidence="3" type="ORF">JXQ802_LOCUS5147</name>
    <name evidence="4" type="ORF">JXQ802_LOCUS5209</name>
    <name evidence="5" type="ORF">OTI717_LOCUS2245</name>
    <name evidence="2" type="ORF">PYM288_LOCUS5068</name>
</gene>
<dbReference type="Proteomes" id="UP000663823">
    <property type="component" value="Unassembled WGS sequence"/>
</dbReference>
<accession>A0A818HZ19</accession>
<sequence length="170" mass="20032">MIIHSTCLHTKIVTVDITGRYLFLYVVFTLCIYQHVHSDSTEKNQAAQQNKQLNKLEEHNEKQHKIDTSNIYLSPKANEFLSYDKCMQRMKCPVSRKEDCSEECQAGNTEEEIEEYKEMTMSERRSALRKKPKPRFDANIKKRLNKYKRSFETKQSSTNSTDRPTIKTDL</sequence>
<dbReference type="EMBL" id="CAJNOL010000076">
    <property type="protein sequence ID" value="CAF0819952.1"/>
    <property type="molecule type" value="Genomic_DNA"/>
</dbReference>